<proteinExistence type="predicted"/>
<dbReference type="InterPro" id="IPR036388">
    <property type="entry name" value="WH-like_DNA-bd_sf"/>
</dbReference>
<dbReference type="InterPro" id="IPR039422">
    <property type="entry name" value="MarR/SlyA-like"/>
</dbReference>
<dbReference type="Proteomes" id="UP001592528">
    <property type="component" value="Unassembled WGS sequence"/>
</dbReference>
<sequence length="151" mass="16759">MTTAAEDGQQGVDAATRAYRVMRELVLEEDERMVQLAEVTGMSFIRSKVLRRLAAGPMRMSELTARLRTDKPYTTLVVDDLERRGLVVRSVHPDDRRCKIVTNTPAGQEMAELAESILARPPQRLLALDQEELALLERVLGKVVGASSSTP</sequence>
<gene>
    <name evidence="2" type="ORF">ACEZDJ_18585</name>
</gene>
<protein>
    <submittedName>
        <fullName evidence="2">MarR family winged helix-turn-helix transcriptional regulator</fullName>
    </submittedName>
</protein>
<dbReference type="RefSeq" id="WP_051725339.1">
    <property type="nucleotide sequence ID" value="NZ_JBHEZZ010000009.1"/>
</dbReference>
<organism evidence="2 3">
    <name type="scientific">Streptacidiphilus cavernicola</name>
    <dbReference type="NCBI Taxonomy" id="3342716"/>
    <lineage>
        <taxon>Bacteria</taxon>
        <taxon>Bacillati</taxon>
        <taxon>Actinomycetota</taxon>
        <taxon>Actinomycetes</taxon>
        <taxon>Kitasatosporales</taxon>
        <taxon>Streptomycetaceae</taxon>
        <taxon>Streptacidiphilus</taxon>
    </lineage>
</organism>
<dbReference type="Gene3D" id="1.10.10.10">
    <property type="entry name" value="Winged helix-like DNA-binding domain superfamily/Winged helix DNA-binding domain"/>
    <property type="match status" value="1"/>
</dbReference>
<evidence type="ECO:0000313" key="3">
    <source>
        <dbReference type="Proteomes" id="UP001592528"/>
    </source>
</evidence>
<reference evidence="2 3" key="1">
    <citation type="submission" date="2024-09" db="EMBL/GenBank/DDBJ databases">
        <authorList>
            <person name="Lee S.D."/>
        </authorList>
    </citation>
    <scope>NUCLEOTIDE SEQUENCE [LARGE SCALE GENOMIC DNA]</scope>
    <source>
        <strain evidence="2 3">N1-5</strain>
    </source>
</reference>
<dbReference type="PRINTS" id="PR00598">
    <property type="entry name" value="HTHMARR"/>
</dbReference>
<comment type="caution">
    <text evidence="2">The sequence shown here is derived from an EMBL/GenBank/DDBJ whole genome shotgun (WGS) entry which is preliminary data.</text>
</comment>
<evidence type="ECO:0000313" key="2">
    <source>
        <dbReference type="EMBL" id="MFC1403300.1"/>
    </source>
</evidence>
<dbReference type="SUPFAM" id="SSF46785">
    <property type="entry name" value="Winged helix' DNA-binding domain"/>
    <property type="match status" value="1"/>
</dbReference>
<dbReference type="InterPro" id="IPR036390">
    <property type="entry name" value="WH_DNA-bd_sf"/>
</dbReference>
<name>A0ABV6UPB7_9ACTN</name>
<accession>A0ABV6UPB7</accession>
<dbReference type="SMART" id="SM00347">
    <property type="entry name" value="HTH_MARR"/>
    <property type="match status" value="1"/>
</dbReference>
<evidence type="ECO:0000259" key="1">
    <source>
        <dbReference type="PROSITE" id="PS50995"/>
    </source>
</evidence>
<keyword evidence="3" id="KW-1185">Reference proteome</keyword>
<dbReference type="EMBL" id="JBHEZZ010000009">
    <property type="protein sequence ID" value="MFC1403300.1"/>
    <property type="molecule type" value="Genomic_DNA"/>
</dbReference>
<dbReference type="InterPro" id="IPR000835">
    <property type="entry name" value="HTH_MarR-typ"/>
</dbReference>
<dbReference type="PANTHER" id="PTHR33164:SF99">
    <property type="entry name" value="MARR FAMILY REGULATORY PROTEIN"/>
    <property type="match status" value="1"/>
</dbReference>
<dbReference type="PROSITE" id="PS50995">
    <property type="entry name" value="HTH_MARR_2"/>
    <property type="match status" value="1"/>
</dbReference>
<dbReference type="PANTHER" id="PTHR33164">
    <property type="entry name" value="TRANSCRIPTIONAL REGULATOR, MARR FAMILY"/>
    <property type="match status" value="1"/>
</dbReference>
<dbReference type="Pfam" id="PF01047">
    <property type="entry name" value="MarR"/>
    <property type="match status" value="1"/>
</dbReference>
<feature type="domain" description="HTH marR-type" evidence="1">
    <location>
        <begin position="15"/>
        <end position="145"/>
    </location>
</feature>